<evidence type="ECO:0000256" key="6">
    <source>
        <dbReference type="ARBA" id="ARBA00022490"/>
    </source>
</evidence>
<evidence type="ECO:0000256" key="4">
    <source>
        <dbReference type="ARBA" id="ARBA00009461"/>
    </source>
</evidence>
<accession>A0A4Z1NYN5</accession>
<evidence type="ECO:0000256" key="7">
    <source>
        <dbReference type="ARBA" id="ARBA00023242"/>
    </source>
</evidence>
<feature type="compositionally biased region" description="Low complexity" evidence="8">
    <location>
        <begin position="176"/>
        <end position="188"/>
    </location>
</feature>
<comment type="subcellular location">
    <subcellularLocation>
        <location evidence="3">Cytoplasm</location>
    </subcellularLocation>
    <subcellularLocation>
        <location evidence="2">Nucleus</location>
    </subcellularLocation>
</comment>
<evidence type="ECO:0000313" key="11">
    <source>
        <dbReference type="Proteomes" id="UP000298493"/>
    </source>
</evidence>
<name>A0A4Z1NYN5_9PEZI</name>
<evidence type="ECO:0000256" key="2">
    <source>
        <dbReference type="ARBA" id="ARBA00004123"/>
    </source>
</evidence>
<comment type="similarity">
    <text evidence="4">Belongs to the RTC4 family.</text>
</comment>
<feature type="domain" description="Restriction of telomere capping protein 4 C-terminal" evidence="9">
    <location>
        <begin position="382"/>
        <end position="506"/>
    </location>
</feature>
<dbReference type="InterPro" id="IPR028094">
    <property type="entry name" value="RTC4_C"/>
</dbReference>
<dbReference type="Proteomes" id="UP000298493">
    <property type="component" value="Unassembled WGS sequence"/>
</dbReference>
<feature type="compositionally biased region" description="Low complexity" evidence="8">
    <location>
        <begin position="16"/>
        <end position="29"/>
    </location>
</feature>
<feature type="compositionally biased region" description="Low complexity" evidence="8">
    <location>
        <begin position="245"/>
        <end position="257"/>
    </location>
</feature>
<keyword evidence="6" id="KW-0963">Cytoplasm</keyword>
<dbReference type="GO" id="GO:0005634">
    <property type="term" value="C:nucleus"/>
    <property type="evidence" value="ECO:0007669"/>
    <property type="project" value="UniProtKB-SubCell"/>
</dbReference>
<keyword evidence="7" id="KW-0539">Nucleus</keyword>
<evidence type="ECO:0000313" key="10">
    <source>
        <dbReference type="EMBL" id="TID16599.1"/>
    </source>
</evidence>
<dbReference type="Pfam" id="PF14474">
    <property type="entry name" value="RTC4"/>
    <property type="match status" value="1"/>
</dbReference>
<reference evidence="10 11" key="1">
    <citation type="submission" date="2019-04" db="EMBL/GenBank/DDBJ databases">
        <title>High contiguity whole genome sequence and gene annotation resource for two Venturia nashicola isolates.</title>
        <authorList>
            <person name="Prokchorchik M."/>
            <person name="Won K."/>
            <person name="Lee Y."/>
            <person name="Choi E.D."/>
            <person name="Segonzac C."/>
            <person name="Sohn K.H."/>
        </authorList>
    </citation>
    <scope>NUCLEOTIDE SEQUENCE [LARGE SCALE GENOMIC DNA]</scope>
    <source>
        <strain evidence="10 11">PRI2</strain>
    </source>
</reference>
<comment type="caution">
    <text evidence="10">The sequence shown here is derived from an EMBL/GenBank/DDBJ whole genome shotgun (WGS) entry which is preliminary data.</text>
</comment>
<protein>
    <recommendedName>
        <fullName evidence="5">Restriction of telomere capping protein 4</fullName>
    </recommendedName>
</protein>
<organism evidence="10 11">
    <name type="scientific">Venturia nashicola</name>
    <dbReference type="NCBI Taxonomy" id="86259"/>
    <lineage>
        <taxon>Eukaryota</taxon>
        <taxon>Fungi</taxon>
        <taxon>Dikarya</taxon>
        <taxon>Ascomycota</taxon>
        <taxon>Pezizomycotina</taxon>
        <taxon>Dothideomycetes</taxon>
        <taxon>Pleosporomycetidae</taxon>
        <taxon>Venturiales</taxon>
        <taxon>Venturiaceae</taxon>
        <taxon>Venturia</taxon>
    </lineage>
</organism>
<evidence type="ECO:0000256" key="8">
    <source>
        <dbReference type="SAM" id="MobiDB-lite"/>
    </source>
</evidence>
<dbReference type="GO" id="GO:0005737">
    <property type="term" value="C:cytoplasm"/>
    <property type="evidence" value="ECO:0007669"/>
    <property type="project" value="UniProtKB-SubCell"/>
</dbReference>
<proteinExistence type="inferred from homology"/>
<dbReference type="AlphaFoldDB" id="A0A4Z1NYN5"/>
<dbReference type="EMBL" id="SNSC02000018">
    <property type="protein sequence ID" value="TID16599.1"/>
    <property type="molecule type" value="Genomic_DNA"/>
</dbReference>
<comment type="function">
    <text evidence="1">May be involved in a process influencing telomere capping.</text>
</comment>
<dbReference type="PANTHER" id="PTHR41391:SF1">
    <property type="entry name" value="RESTRICTION OF TELOMERE CAPPING PROTEIN 4"/>
    <property type="match status" value="1"/>
</dbReference>
<keyword evidence="11" id="KW-1185">Reference proteome</keyword>
<evidence type="ECO:0000256" key="5">
    <source>
        <dbReference type="ARBA" id="ARBA00015162"/>
    </source>
</evidence>
<evidence type="ECO:0000256" key="3">
    <source>
        <dbReference type="ARBA" id="ARBA00004496"/>
    </source>
</evidence>
<dbReference type="PANTHER" id="PTHR41391">
    <property type="entry name" value="RESTRICTION OF TELOMERE CAPPING PROTEIN 4"/>
    <property type="match status" value="1"/>
</dbReference>
<dbReference type="STRING" id="86259.A0A4Z1NYN5"/>
<feature type="compositionally biased region" description="Basic and acidic residues" evidence="8">
    <location>
        <begin position="137"/>
        <end position="158"/>
    </location>
</feature>
<gene>
    <name evidence="10" type="ORF">E6O75_ATG11717</name>
</gene>
<evidence type="ECO:0000256" key="1">
    <source>
        <dbReference type="ARBA" id="ARBA00002738"/>
    </source>
</evidence>
<dbReference type="InterPro" id="IPR039024">
    <property type="entry name" value="RTC4"/>
</dbReference>
<feature type="region of interest" description="Disordered" evidence="8">
    <location>
        <begin position="1"/>
        <end position="304"/>
    </location>
</feature>
<evidence type="ECO:0000259" key="9">
    <source>
        <dbReference type="SMART" id="SM01312"/>
    </source>
</evidence>
<dbReference type="SMART" id="SM01312">
    <property type="entry name" value="RTC4"/>
    <property type="match status" value="1"/>
</dbReference>
<dbReference type="OrthoDB" id="128308at2759"/>
<feature type="compositionally biased region" description="Acidic residues" evidence="8">
    <location>
        <begin position="77"/>
        <end position="98"/>
    </location>
</feature>
<sequence>MATRKEMDLTGLYDLTPSSTRTRSSRPSPFKVPTPIPGRETAETGRLAIPDTVNDHVPPISRSALKIPPEPPLVIHEDEEKDETAIDADPASSDDDEPTASADIPQTIFISTPKKETRTKILGTLANGSRGNNVRAKVKEPSESPDSKKASQWDAENRRKTKKPVKTIKLSRGTPASSRISSASANIHAADKKKPVKKGNVVSEPAPPKKKKSMSGLKIPSEIPAATSPKPAFRKGLRTYGTPGTSLPTPVTTQSSPSPSPSPKNKRRIEDEPDSDRAGKKSKRDSGFSFGSSSPLSSVPEDLHEKEVETECKICFQEVDRTLAEMYLWPSSRPTMLQKGEYCTWHKTREAEKEWQEQSYPTIDWTKLKDRLSDYDSDLERLINEPETSHYRQALKGKTKGKIHSLARPQEDEDVDLELELGFYGYRGLDMMTNHITTTFHDLLRGKSAGDYVISTNARGVASYARLVLAKELATLLIRDEMKVSLERARDILVESTSVGEVLNGKEIFAETGESKKKKPNGRVYVGWDGNEIEPTQF</sequence>
<feature type="compositionally biased region" description="Low complexity" evidence="8">
    <location>
        <begin position="287"/>
        <end position="298"/>
    </location>
</feature>